<dbReference type="EMBL" id="DTDP01000179">
    <property type="protein sequence ID" value="HGK54139.1"/>
    <property type="molecule type" value="Genomic_DNA"/>
</dbReference>
<evidence type="ECO:0000259" key="11">
    <source>
        <dbReference type="PROSITE" id="PS51794"/>
    </source>
</evidence>
<organism evidence="12">
    <name type="scientific">candidate division WOR-3 bacterium</name>
    <dbReference type="NCBI Taxonomy" id="2052148"/>
    <lineage>
        <taxon>Bacteria</taxon>
        <taxon>Bacteria division WOR-3</taxon>
    </lineage>
</organism>
<evidence type="ECO:0000256" key="7">
    <source>
        <dbReference type="ARBA" id="ARBA00022840"/>
    </source>
</evidence>
<gene>
    <name evidence="10" type="primary">dacA</name>
    <name evidence="12" type="ORF">ENU72_03855</name>
</gene>
<keyword evidence="6 10" id="KW-0547">Nucleotide-binding</keyword>
<comment type="similarity">
    <text evidence="10">Belongs to the adenylate cyclase family. DacA/CdaA subfamily.</text>
</comment>
<feature type="transmembrane region" description="Helical" evidence="10">
    <location>
        <begin position="61"/>
        <end position="78"/>
    </location>
</feature>
<dbReference type="AlphaFoldDB" id="A0A7V3ZU02"/>
<dbReference type="InterPro" id="IPR003390">
    <property type="entry name" value="DNA_integrity_scan_DisA_N"/>
</dbReference>
<comment type="function">
    <text evidence="10">Catalyzes the condensation of 2 ATP molecules into cyclic di-AMP (c-di-AMP), a second messenger used to regulate differing processes in different bacteria.</text>
</comment>
<name>A0A7V3ZU02_UNCW3</name>
<dbReference type="NCBIfam" id="TIGR00159">
    <property type="entry name" value="diadenylate cyclase CdaA"/>
    <property type="match status" value="1"/>
</dbReference>
<evidence type="ECO:0000256" key="4">
    <source>
        <dbReference type="ARBA" id="ARBA00022692"/>
    </source>
</evidence>
<evidence type="ECO:0000256" key="8">
    <source>
        <dbReference type="ARBA" id="ARBA00022989"/>
    </source>
</evidence>
<comment type="subunit">
    <text evidence="10">Probably a homodimer.</text>
</comment>
<dbReference type="GO" id="GO:0106408">
    <property type="term" value="F:diadenylate cyclase activity"/>
    <property type="evidence" value="ECO:0007669"/>
    <property type="project" value="UniProtKB-EC"/>
</dbReference>
<feature type="domain" description="DAC" evidence="11">
    <location>
        <begin position="79"/>
        <end position="240"/>
    </location>
</feature>
<dbReference type="InterPro" id="IPR050338">
    <property type="entry name" value="DisA"/>
</dbReference>
<evidence type="ECO:0000256" key="3">
    <source>
        <dbReference type="ARBA" id="ARBA00022679"/>
    </source>
</evidence>
<sequence length="253" mass="28227">MISFLKFNFFDFIDILLTSILIFYFLRLFKGTKVPQMLLGIIFILLIAFAAYIFDFDSLKWIIQNIKTIGLIAIIIIFQPEIRRALSLFGRTPIIRYFFGERSKDVEGIVDEIVAASFTLRDRGFGALIAIERKLGLKEYIEKGGVYINAEVSAPLIVTIFTPPSPLHDGAIIIKGKEIVAAGCILPLSESSEIDPALGLRHRAGIGITEVTDAICIIVSEEKREVSLAINGKLYKNMDKRNLKANLSSLLIS</sequence>
<protein>
    <recommendedName>
        <fullName evidence="10">Diadenylate cyclase</fullName>
        <shortName evidence="10">DAC</shortName>
        <ecNumber evidence="10">2.7.7.85</ecNumber>
    </recommendedName>
    <alternativeName>
        <fullName evidence="10">Cyclic-di-AMP synthase</fullName>
        <shortName evidence="10">c-di-AMP synthase</shortName>
    </alternativeName>
</protein>
<evidence type="ECO:0000256" key="5">
    <source>
        <dbReference type="ARBA" id="ARBA00022695"/>
    </source>
</evidence>
<proteinExistence type="inferred from homology"/>
<keyword evidence="3 10" id="KW-0808">Transferase</keyword>
<evidence type="ECO:0000313" key="12">
    <source>
        <dbReference type="EMBL" id="HGK54139.1"/>
    </source>
</evidence>
<dbReference type="EC" id="2.7.7.85" evidence="10"/>
<comment type="caution">
    <text evidence="12">The sequence shown here is derived from an EMBL/GenBank/DDBJ whole genome shotgun (WGS) entry which is preliminary data.</text>
</comment>
<dbReference type="SUPFAM" id="SSF143597">
    <property type="entry name" value="YojJ-like"/>
    <property type="match status" value="1"/>
</dbReference>
<dbReference type="InterPro" id="IPR036888">
    <property type="entry name" value="DNA_integrity_DisA_N_sf"/>
</dbReference>
<dbReference type="PIRSF" id="PIRSF004793">
    <property type="entry name" value="UCP004793"/>
    <property type="match status" value="1"/>
</dbReference>
<evidence type="ECO:0000256" key="1">
    <source>
        <dbReference type="ARBA" id="ARBA00000877"/>
    </source>
</evidence>
<feature type="transmembrane region" description="Helical" evidence="10">
    <location>
        <begin position="38"/>
        <end position="55"/>
    </location>
</feature>
<dbReference type="InterPro" id="IPR034701">
    <property type="entry name" value="CdaA"/>
</dbReference>
<comment type="caution">
    <text evidence="10">Lacks conserved residue(s) required for the propagation of feature annotation.</text>
</comment>
<dbReference type="Gene3D" id="3.40.1700.10">
    <property type="entry name" value="DNA integrity scanning protein, DisA, N-terminal domain"/>
    <property type="match status" value="1"/>
</dbReference>
<dbReference type="InterPro" id="IPR045585">
    <property type="entry name" value="CdaA_N"/>
</dbReference>
<dbReference type="Pfam" id="PF02457">
    <property type="entry name" value="DAC"/>
    <property type="match status" value="1"/>
</dbReference>
<comment type="catalytic activity">
    <reaction evidence="1 10">
        <text>2 ATP = 3',3'-c-di-AMP + 2 diphosphate</text>
        <dbReference type="Rhea" id="RHEA:35655"/>
        <dbReference type="ChEBI" id="CHEBI:30616"/>
        <dbReference type="ChEBI" id="CHEBI:33019"/>
        <dbReference type="ChEBI" id="CHEBI:71500"/>
        <dbReference type="EC" id="2.7.7.85"/>
    </reaction>
</comment>
<reference evidence="12" key="1">
    <citation type="journal article" date="2020" name="mSystems">
        <title>Genome- and Community-Level Interaction Insights into Carbon Utilization and Element Cycling Functions of Hydrothermarchaeota in Hydrothermal Sediment.</title>
        <authorList>
            <person name="Zhou Z."/>
            <person name="Liu Y."/>
            <person name="Xu W."/>
            <person name="Pan J."/>
            <person name="Luo Z.H."/>
            <person name="Li M."/>
        </authorList>
    </citation>
    <scope>NUCLEOTIDE SEQUENCE [LARGE SCALE GENOMIC DNA]</scope>
    <source>
        <strain evidence="12">SpSt-695</strain>
    </source>
</reference>
<keyword evidence="9 10" id="KW-0472">Membrane</keyword>
<keyword evidence="2 10" id="KW-1003">Cell membrane</keyword>
<dbReference type="GO" id="GO:0006171">
    <property type="term" value="P:cAMP biosynthetic process"/>
    <property type="evidence" value="ECO:0007669"/>
    <property type="project" value="InterPro"/>
</dbReference>
<evidence type="ECO:0000256" key="10">
    <source>
        <dbReference type="HAMAP-Rule" id="MF_01499"/>
    </source>
</evidence>
<keyword evidence="7 10" id="KW-0067">ATP-binding</keyword>
<dbReference type="HAMAP" id="MF_01499">
    <property type="entry name" value="DacA"/>
    <property type="match status" value="1"/>
</dbReference>
<keyword evidence="4 10" id="KW-0812">Transmembrane</keyword>
<feature type="transmembrane region" description="Helical" evidence="10">
    <location>
        <begin position="6"/>
        <end position="26"/>
    </location>
</feature>
<evidence type="ECO:0000256" key="9">
    <source>
        <dbReference type="ARBA" id="ARBA00023136"/>
    </source>
</evidence>
<dbReference type="PROSITE" id="PS51794">
    <property type="entry name" value="DAC"/>
    <property type="match status" value="1"/>
</dbReference>
<evidence type="ECO:0000256" key="2">
    <source>
        <dbReference type="ARBA" id="ARBA00022475"/>
    </source>
</evidence>
<dbReference type="GO" id="GO:0004016">
    <property type="term" value="F:adenylate cyclase activity"/>
    <property type="evidence" value="ECO:0007669"/>
    <property type="project" value="UniProtKB-UniRule"/>
</dbReference>
<keyword evidence="8 10" id="KW-1133">Transmembrane helix</keyword>
<dbReference type="PANTHER" id="PTHR34185">
    <property type="entry name" value="DIADENYLATE CYCLASE"/>
    <property type="match status" value="1"/>
</dbReference>
<dbReference type="Pfam" id="PF19293">
    <property type="entry name" value="CdaA_N"/>
    <property type="match status" value="1"/>
</dbReference>
<dbReference type="PANTHER" id="PTHR34185:SF1">
    <property type="entry name" value="DIADENYLATE CYCLASE"/>
    <property type="match status" value="1"/>
</dbReference>
<evidence type="ECO:0000256" key="6">
    <source>
        <dbReference type="ARBA" id="ARBA00022741"/>
    </source>
</evidence>
<dbReference type="InterPro" id="IPR014046">
    <property type="entry name" value="C-di-AMP_synthase"/>
</dbReference>
<accession>A0A7V3ZU02</accession>
<dbReference type="GO" id="GO:0005524">
    <property type="term" value="F:ATP binding"/>
    <property type="evidence" value="ECO:0007669"/>
    <property type="project" value="UniProtKB-UniRule"/>
</dbReference>
<keyword evidence="5 10" id="KW-0548">Nucleotidyltransferase</keyword>